<feature type="compositionally biased region" description="Low complexity" evidence="1">
    <location>
        <begin position="236"/>
        <end position="257"/>
    </location>
</feature>
<evidence type="ECO:0000256" key="1">
    <source>
        <dbReference type="SAM" id="MobiDB-lite"/>
    </source>
</evidence>
<reference evidence="2 3" key="1">
    <citation type="journal article" date="2018" name="Cell">
        <title>The Chara Genome: Secondary Complexity and Implications for Plant Terrestrialization.</title>
        <authorList>
            <person name="Nishiyama T."/>
            <person name="Sakayama H."/>
            <person name="Vries J.D."/>
            <person name="Buschmann H."/>
            <person name="Saint-Marcoux D."/>
            <person name="Ullrich K.K."/>
            <person name="Haas F.B."/>
            <person name="Vanderstraeten L."/>
            <person name="Becker D."/>
            <person name="Lang D."/>
            <person name="Vosolsobe S."/>
            <person name="Rombauts S."/>
            <person name="Wilhelmsson P.K.I."/>
            <person name="Janitza P."/>
            <person name="Kern R."/>
            <person name="Heyl A."/>
            <person name="Rumpler F."/>
            <person name="Villalobos L.I.A.C."/>
            <person name="Clay J.M."/>
            <person name="Skokan R."/>
            <person name="Toyoda A."/>
            <person name="Suzuki Y."/>
            <person name="Kagoshima H."/>
            <person name="Schijlen E."/>
            <person name="Tajeshwar N."/>
            <person name="Catarino B."/>
            <person name="Hetherington A.J."/>
            <person name="Saltykova A."/>
            <person name="Bonnot C."/>
            <person name="Breuninger H."/>
            <person name="Symeonidi A."/>
            <person name="Radhakrishnan G.V."/>
            <person name="Van Nieuwerburgh F."/>
            <person name="Deforce D."/>
            <person name="Chang C."/>
            <person name="Karol K.G."/>
            <person name="Hedrich R."/>
            <person name="Ulvskov P."/>
            <person name="Glockner G."/>
            <person name="Delwiche C.F."/>
            <person name="Petrasek J."/>
            <person name="Van de Peer Y."/>
            <person name="Friml J."/>
            <person name="Beilby M."/>
            <person name="Dolan L."/>
            <person name="Kohara Y."/>
            <person name="Sugano S."/>
            <person name="Fujiyama A."/>
            <person name="Delaux P.-M."/>
            <person name="Quint M."/>
            <person name="TheiBen G."/>
            <person name="Hagemann M."/>
            <person name="Harholt J."/>
            <person name="Dunand C."/>
            <person name="Zachgo S."/>
            <person name="Langdale J."/>
            <person name="Maumus F."/>
            <person name="Straeten D.V.D."/>
            <person name="Gould S.B."/>
            <person name="Rensing S.A."/>
        </authorList>
    </citation>
    <scope>NUCLEOTIDE SEQUENCE [LARGE SCALE GENOMIC DNA]</scope>
    <source>
        <strain evidence="2 3">S276</strain>
    </source>
</reference>
<name>A0A388LPZ7_CHABU</name>
<dbReference type="Proteomes" id="UP000265515">
    <property type="component" value="Unassembled WGS sequence"/>
</dbReference>
<comment type="caution">
    <text evidence="2">The sequence shown here is derived from an EMBL/GenBank/DDBJ whole genome shotgun (WGS) entry which is preliminary data.</text>
</comment>
<dbReference type="EMBL" id="BFEA01000471">
    <property type="protein sequence ID" value="GBG84315.1"/>
    <property type="molecule type" value="Genomic_DNA"/>
</dbReference>
<feature type="compositionally biased region" description="Low complexity" evidence="1">
    <location>
        <begin position="194"/>
        <end position="209"/>
    </location>
</feature>
<feature type="compositionally biased region" description="Basic and acidic residues" evidence="1">
    <location>
        <begin position="167"/>
        <end position="177"/>
    </location>
</feature>
<feature type="region of interest" description="Disordered" evidence="1">
    <location>
        <begin position="167"/>
        <end position="288"/>
    </location>
</feature>
<proteinExistence type="predicted"/>
<dbReference type="Gramene" id="GBG84315">
    <property type="protein sequence ID" value="GBG84315"/>
    <property type="gene ID" value="CBR_g38285"/>
</dbReference>
<organism evidence="2 3">
    <name type="scientific">Chara braunii</name>
    <name type="common">Braun's stonewort</name>
    <dbReference type="NCBI Taxonomy" id="69332"/>
    <lineage>
        <taxon>Eukaryota</taxon>
        <taxon>Viridiplantae</taxon>
        <taxon>Streptophyta</taxon>
        <taxon>Charophyceae</taxon>
        <taxon>Charales</taxon>
        <taxon>Characeae</taxon>
        <taxon>Chara</taxon>
    </lineage>
</organism>
<evidence type="ECO:0000313" key="2">
    <source>
        <dbReference type="EMBL" id="GBG84315.1"/>
    </source>
</evidence>
<sequence length="360" mass="39996">MDMEAAIMQDVVAAALLEEEETPLELVRMYKRQMEDMYAVLTQDCCNLPVDLLEEGEELFIEWEEELHENFPLQRLGSTESAQVIAELRDCTDMFGKVRGIFVQLREGLTRSDDWKGCHGGELEEGQAPCTTLQDCFQGADDACVSVTFAGKDGVLCRVELEEGRGPCGDLEDRRSEEDEDCFQRGGGTTAMANNNNSNNNNNNNNNNNYTGVDAARCGEDEDNKMDKNIDDDNNNNDNDNNNNGNYNGDTDNYNGDHGSQRGEDGENMIDNEIDNDNTNKNNSSDEYNGIFDNEAAKNDTHGVVSVNGGYFPHFLPAPLSSSFFGLIGWVRLGRMVGKGCEFEDYAGRLGWGWKREGVG</sequence>
<dbReference type="AlphaFoldDB" id="A0A388LPZ7"/>
<feature type="compositionally biased region" description="Acidic residues" evidence="1">
    <location>
        <begin position="266"/>
        <end position="276"/>
    </location>
</feature>
<feature type="compositionally biased region" description="Low complexity" evidence="1">
    <location>
        <begin position="277"/>
        <end position="287"/>
    </location>
</feature>
<protein>
    <submittedName>
        <fullName evidence="2">Uncharacterized protein</fullName>
    </submittedName>
</protein>
<evidence type="ECO:0000313" key="3">
    <source>
        <dbReference type="Proteomes" id="UP000265515"/>
    </source>
</evidence>
<accession>A0A388LPZ7</accession>
<keyword evidence="3" id="KW-1185">Reference proteome</keyword>
<gene>
    <name evidence="2" type="ORF">CBR_g38285</name>
</gene>